<keyword evidence="3" id="KW-1185">Reference proteome</keyword>
<organism evidence="2 3">
    <name type="scientific">Nocardioides anomalus</name>
    <dbReference type="NCBI Taxonomy" id="2712223"/>
    <lineage>
        <taxon>Bacteria</taxon>
        <taxon>Bacillati</taxon>
        <taxon>Actinomycetota</taxon>
        <taxon>Actinomycetes</taxon>
        <taxon>Propionibacteriales</taxon>
        <taxon>Nocardioidaceae</taxon>
        <taxon>Nocardioides</taxon>
    </lineage>
</organism>
<dbReference type="Proteomes" id="UP000502996">
    <property type="component" value="Chromosome"/>
</dbReference>
<dbReference type="EMBL" id="CP049257">
    <property type="protein sequence ID" value="QIG42809.1"/>
    <property type="molecule type" value="Genomic_DNA"/>
</dbReference>
<sequence>MSATLTLAADARPTTGPRVTWTRALATGLVAALTVTAVAAAFAATDHALSVTDGAIPVLSFGQLVLIAAVLGTVLARHLSRTAFLRTASVLTVLSCVPDVLLGASALDAAGLVLTHLLAAAILIPRLARR</sequence>
<keyword evidence="1" id="KW-0472">Membrane</keyword>
<feature type="transmembrane region" description="Helical" evidence="1">
    <location>
        <begin position="83"/>
        <end position="103"/>
    </location>
</feature>
<evidence type="ECO:0008006" key="4">
    <source>
        <dbReference type="Google" id="ProtNLM"/>
    </source>
</evidence>
<evidence type="ECO:0000313" key="2">
    <source>
        <dbReference type="EMBL" id="QIG42809.1"/>
    </source>
</evidence>
<accession>A0A6G6WC66</accession>
<protein>
    <recommendedName>
        <fullName evidence="4">Cell envelope biogenesis protein OmpA</fullName>
    </recommendedName>
</protein>
<dbReference type="AlphaFoldDB" id="A0A6G6WC66"/>
<keyword evidence="1" id="KW-1133">Transmembrane helix</keyword>
<keyword evidence="1" id="KW-0812">Transmembrane</keyword>
<evidence type="ECO:0000313" key="3">
    <source>
        <dbReference type="Proteomes" id="UP000502996"/>
    </source>
</evidence>
<gene>
    <name evidence="2" type="ORF">G5V58_08515</name>
</gene>
<dbReference type="InterPro" id="IPR045713">
    <property type="entry name" value="DUF6069"/>
</dbReference>
<feature type="transmembrane region" description="Helical" evidence="1">
    <location>
        <begin position="21"/>
        <end position="43"/>
    </location>
</feature>
<evidence type="ECO:0000256" key="1">
    <source>
        <dbReference type="SAM" id="Phobius"/>
    </source>
</evidence>
<feature type="transmembrane region" description="Helical" evidence="1">
    <location>
        <begin position="109"/>
        <end position="128"/>
    </location>
</feature>
<feature type="transmembrane region" description="Helical" evidence="1">
    <location>
        <begin position="55"/>
        <end position="76"/>
    </location>
</feature>
<dbReference type="RefSeq" id="WP_165231062.1">
    <property type="nucleotide sequence ID" value="NZ_CP049257.1"/>
</dbReference>
<name>A0A6G6WC66_9ACTN</name>
<proteinExistence type="predicted"/>
<dbReference type="Pfam" id="PF19545">
    <property type="entry name" value="DUF6069"/>
    <property type="match status" value="1"/>
</dbReference>
<dbReference type="KEGG" id="nano:G5V58_08515"/>
<reference evidence="2 3" key="1">
    <citation type="submission" date="2020-02" db="EMBL/GenBank/DDBJ databases">
        <title>Full genome sequence of Nocardioides sp. R-3366.</title>
        <authorList>
            <person name="Im W.-T."/>
        </authorList>
    </citation>
    <scope>NUCLEOTIDE SEQUENCE [LARGE SCALE GENOMIC DNA]</scope>
    <source>
        <strain evidence="2 3">R-3366</strain>
    </source>
</reference>